<accession>A0A969TV19</accession>
<name>A0A969TV19_9BACI</name>
<evidence type="ECO:0000256" key="1">
    <source>
        <dbReference type="SAM" id="MobiDB-lite"/>
    </source>
</evidence>
<reference evidence="2 3" key="1">
    <citation type="submission" date="2020-03" db="EMBL/GenBank/DDBJ databases">
        <title>Assessment of the enzymatic potential of alkaline-tolerant lipase obtained from Bacillus luteus H11 (technogenic soil) for the bioremediation of saline soils contaminated with petroleum substances.</title>
        <authorList>
            <person name="Kalwasinska A."/>
        </authorList>
    </citation>
    <scope>NUCLEOTIDE SEQUENCE [LARGE SCALE GENOMIC DNA]</scope>
    <source>
        <strain evidence="2 3">H11</strain>
    </source>
</reference>
<feature type="compositionally biased region" description="Basic and acidic residues" evidence="1">
    <location>
        <begin position="128"/>
        <end position="141"/>
    </location>
</feature>
<dbReference type="EMBL" id="JAATHJ010000045">
    <property type="protein sequence ID" value="NJP39293.1"/>
    <property type="molecule type" value="Genomic_DNA"/>
</dbReference>
<feature type="region of interest" description="Disordered" evidence="1">
    <location>
        <begin position="124"/>
        <end position="153"/>
    </location>
</feature>
<comment type="caution">
    <text evidence="2">The sequence shown here is derived from an EMBL/GenBank/DDBJ whole genome shotgun (WGS) entry which is preliminary data.</text>
</comment>
<organism evidence="2 3">
    <name type="scientific">Alkalicoccus luteus</name>
    <dbReference type="NCBI Taxonomy" id="1237094"/>
    <lineage>
        <taxon>Bacteria</taxon>
        <taxon>Bacillati</taxon>
        <taxon>Bacillota</taxon>
        <taxon>Bacilli</taxon>
        <taxon>Bacillales</taxon>
        <taxon>Bacillaceae</taxon>
        <taxon>Alkalicoccus</taxon>
    </lineage>
</organism>
<dbReference type="RefSeq" id="WP_168009558.1">
    <property type="nucleotide sequence ID" value="NZ_JAATHJ010000045.1"/>
</dbReference>
<gene>
    <name evidence="2" type="ORF">HCN83_17110</name>
</gene>
<proteinExistence type="predicted"/>
<protein>
    <submittedName>
        <fullName evidence="2">Uncharacterized protein</fullName>
    </submittedName>
</protein>
<sequence>MKAGLLFFIVSVITLRGCGEAGPYEQAELYLDPEYAGGTLSVTPVVMYTGEHEALFHYEEHIATITRVEQGETLLYEADENTTGEMQEVTLDDETEHSGEPVEVEAEPGELTIEAEAVFTVTPMGEEAESREYKHTLRQRVDVQSGGGDAQED</sequence>
<dbReference type="AlphaFoldDB" id="A0A969TV19"/>
<evidence type="ECO:0000313" key="2">
    <source>
        <dbReference type="EMBL" id="NJP39293.1"/>
    </source>
</evidence>
<evidence type="ECO:0000313" key="3">
    <source>
        <dbReference type="Proteomes" id="UP000752012"/>
    </source>
</evidence>
<keyword evidence="3" id="KW-1185">Reference proteome</keyword>
<dbReference type="Proteomes" id="UP000752012">
    <property type="component" value="Unassembled WGS sequence"/>
</dbReference>